<feature type="transmembrane region" description="Helical" evidence="11">
    <location>
        <begin position="57"/>
        <end position="80"/>
    </location>
</feature>
<dbReference type="InterPro" id="IPR050427">
    <property type="entry name" value="Olfactory_Receptors"/>
</dbReference>
<evidence type="ECO:0000256" key="5">
    <source>
        <dbReference type="ARBA" id="ARBA00022989"/>
    </source>
</evidence>
<keyword evidence="5 11" id="KW-1133">Transmembrane helix</keyword>
<dbReference type="eggNOG" id="ENOG502SHD5">
    <property type="taxonomic scope" value="Eukaryota"/>
</dbReference>
<keyword evidence="2 11" id="KW-0716">Sensory transduction</keyword>
<dbReference type="PANTHER" id="PTHR48002">
    <property type="entry name" value="OLFACTORY RECEPTOR"/>
    <property type="match status" value="1"/>
</dbReference>
<evidence type="ECO:0000256" key="7">
    <source>
        <dbReference type="ARBA" id="ARBA00023136"/>
    </source>
</evidence>
<reference evidence="13 14" key="1">
    <citation type="submission" date="2009-06" db="EMBL/GenBank/DDBJ databases">
        <title>The Genome Sequence of Loxodonta africana (African elephant).</title>
        <authorList>
            <person name="Di Palma F."/>
            <person name="Heiman D."/>
            <person name="Young S."/>
            <person name="Johnson J."/>
            <person name="Lander E.S."/>
            <person name="Lindblad-Toh K."/>
        </authorList>
    </citation>
    <scope>NUCLEOTIDE SEQUENCE [LARGE SCALE GENOMIC DNA]</scope>
    <source>
        <strain evidence="13 14">Isolate ISIS603380</strain>
    </source>
</reference>
<dbReference type="PRINTS" id="PR00245">
    <property type="entry name" value="OLFACTORYR"/>
</dbReference>
<name>G3UGU4_LOXAF</name>
<feature type="domain" description="G-protein coupled receptors family 1 profile" evidence="12">
    <location>
        <begin position="39"/>
        <end position="285"/>
    </location>
</feature>
<keyword evidence="11" id="KW-1003">Cell membrane</keyword>
<keyword evidence="4 11" id="KW-0552">Olfaction</keyword>
<dbReference type="Proteomes" id="UP000007646">
    <property type="component" value="Unassembled WGS sequence"/>
</dbReference>
<evidence type="ECO:0000256" key="10">
    <source>
        <dbReference type="RuleBase" id="RU000688"/>
    </source>
</evidence>
<proteinExistence type="inferred from homology"/>
<feature type="transmembrane region" description="Helical" evidence="11">
    <location>
        <begin position="201"/>
        <end position="223"/>
    </location>
</feature>
<dbReference type="CDD" id="cd15939">
    <property type="entry name" value="7tmA_OR4A-like"/>
    <property type="match status" value="1"/>
</dbReference>
<evidence type="ECO:0000313" key="14">
    <source>
        <dbReference type="Proteomes" id="UP000007646"/>
    </source>
</evidence>
<keyword evidence="14" id="KW-1185">Reference proteome</keyword>
<dbReference type="InParanoid" id="G3UGU4"/>
<feature type="transmembrane region" description="Helical" evidence="11">
    <location>
        <begin position="235"/>
        <end position="256"/>
    </location>
</feature>
<dbReference type="PROSITE" id="PS00237">
    <property type="entry name" value="G_PROTEIN_RECEP_F1_1"/>
    <property type="match status" value="1"/>
</dbReference>
<dbReference type="PRINTS" id="PR00237">
    <property type="entry name" value="GPCRRHODOPSN"/>
</dbReference>
<feature type="transmembrane region" description="Helical" evidence="11">
    <location>
        <begin position="138"/>
        <end position="162"/>
    </location>
</feature>
<feature type="transmembrane region" description="Helical" evidence="11">
    <location>
        <begin position="24"/>
        <end position="45"/>
    </location>
</feature>
<dbReference type="KEGG" id="lav:100665848"/>
<evidence type="ECO:0000256" key="9">
    <source>
        <dbReference type="ARBA" id="ARBA00023224"/>
    </source>
</evidence>
<dbReference type="Pfam" id="PF13853">
    <property type="entry name" value="7tm_4"/>
    <property type="match status" value="1"/>
</dbReference>
<dbReference type="GO" id="GO:0004984">
    <property type="term" value="F:olfactory receptor activity"/>
    <property type="evidence" value="ECO:0007669"/>
    <property type="project" value="InterPro"/>
</dbReference>
<gene>
    <name evidence="13" type="primary">LOC100661129</name>
</gene>
<reference evidence="13" key="3">
    <citation type="submission" date="2025-09" db="UniProtKB">
        <authorList>
            <consortium name="Ensembl"/>
        </authorList>
    </citation>
    <scope>IDENTIFICATION</scope>
    <source>
        <strain evidence="13">Isolate ISIS603380</strain>
    </source>
</reference>
<dbReference type="InterPro" id="IPR000725">
    <property type="entry name" value="Olfact_rcpt"/>
</dbReference>
<evidence type="ECO:0000256" key="6">
    <source>
        <dbReference type="ARBA" id="ARBA00023040"/>
    </source>
</evidence>
<feature type="transmembrane region" description="Helical" evidence="11">
    <location>
        <begin position="268"/>
        <end position="287"/>
    </location>
</feature>
<keyword evidence="7 11" id="KW-0472">Membrane</keyword>
<keyword evidence="8 10" id="KW-0675">Receptor</keyword>
<dbReference type="SUPFAM" id="SSF81321">
    <property type="entry name" value="Family A G protein-coupled receptor-like"/>
    <property type="match status" value="1"/>
</dbReference>
<dbReference type="Gene3D" id="1.20.1070.10">
    <property type="entry name" value="Rhodopsin 7-helix transmembrane proteins"/>
    <property type="match status" value="1"/>
</dbReference>
<dbReference type="HOGENOM" id="CLU_012526_8_1_1"/>
<comment type="subcellular location">
    <subcellularLocation>
        <location evidence="11">Cell membrane</location>
        <topology evidence="11">Multi-pass membrane protein</topology>
    </subcellularLocation>
    <subcellularLocation>
        <location evidence="1">Membrane</location>
        <topology evidence="1">Multi-pass membrane protein</topology>
    </subcellularLocation>
</comment>
<dbReference type="GO" id="GO:0004930">
    <property type="term" value="F:G protein-coupled receptor activity"/>
    <property type="evidence" value="ECO:0007669"/>
    <property type="project" value="UniProtKB-KW"/>
</dbReference>
<dbReference type="Ensembl" id="ENSLAFT00000027785.1">
    <property type="protein sequence ID" value="ENSLAFP00000027052.1"/>
    <property type="gene ID" value="ENSLAFG00000029606.1"/>
</dbReference>
<evidence type="ECO:0000313" key="13">
    <source>
        <dbReference type="Ensembl" id="ENSLAFP00000027052.1"/>
    </source>
</evidence>
<dbReference type="OMA" id="VEACFST"/>
<evidence type="ECO:0000256" key="1">
    <source>
        <dbReference type="ARBA" id="ARBA00004141"/>
    </source>
</evidence>
<dbReference type="FunFam" id="1.20.1070.10:FF:000007">
    <property type="entry name" value="Olfactory receptor"/>
    <property type="match status" value="1"/>
</dbReference>
<evidence type="ECO:0000256" key="11">
    <source>
        <dbReference type="RuleBase" id="RU363047"/>
    </source>
</evidence>
<dbReference type="OrthoDB" id="10017003at2759"/>
<keyword evidence="3 10" id="KW-0812">Transmembrane</keyword>
<evidence type="ECO:0000256" key="8">
    <source>
        <dbReference type="ARBA" id="ARBA00023170"/>
    </source>
</evidence>
<dbReference type="GO" id="GO:0005886">
    <property type="term" value="C:plasma membrane"/>
    <property type="evidence" value="ECO:0007669"/>
    <property type="project" value="UniProtKB-SubCell"/>
</dbReference>
<evidence type="ECO:0000256" key="4">
    <source>
        <dbReference type="ARBA" id="ARBA00022725"/>
    </source>
</evidence>
<protein>
    <recommendedName>
        <fullName evidence="11">Olfactory receptor</fullName>
    </recommendedName>
</protein>
<evidence type="ECO:0000256" key="2">
    <source>
        <dbReference type="ARBA" id="ARBA00022606"/>
    </source>
</evidence>
<keyword evidence="6 10" id="KW-0297">G-protein coupled receptor</keyword>
<dbReference type="PROSITE" id="PS50262">
    <property type="entry name" value="G_PROTEIN_RECEP_F1_2"/>
    <property type="match status" value="1"/>
</dbReference>
<dbReference type="AlphaFoldDB" id="G3UGU4"/>
<reference evidence="13" key="2">
    <citation type="submission" date="2025-08" db="UniProtKB">
        <authorList>
            <consortium name="Ensembl"/>
        </authorList>
    </citation>
    <scope>IDENTIFICATION</scope>
    <source>
        <strain evidence="13">Isolate ISIS603380</strain>
    </source>
</reference>
<evidence type="ECO:0000259" key="12">
    <source>
        <dbReference type="PROSITE" id="PS50262"/>
    </source>
</evidence>
<keyword evidence="9 10" id="KW-0807">Transducer</keyword>
<evidence type="ECO:0000256" key="3">
    <source>
        <dbReference type="ARBA" id="ARBA00022692"/>
    </source>
</evidence>
<feature type="transmembrane region" description="Helical" evidence="11">
    <location>
        <begin position="100"/>
        <end position="118"/>
    </location>
</feature>
<organism evidence="13 14">
    <name type="scientific">Loxodonta africana</name>
    <name type="common">African elephant</name>
    <dbReference type="NCBI Taxonomy" id="9785"/>
    <lineage>
        <taxon>Eukaryota</taxon>
        <taxon>Metazoa</taxon>
        <taxon>Chordata</taxon>
        <taxon>Craniata</taxon>
        <taxon>Vertebrata</taxon>
        <taxon>Euteleostomi</taxon>
        <taxon>Mammalia</taxon>
        <taxon>Eutheria</taxon>
        <taxon>Afrotheria</taxon>
        <taxon>Proboscidea</taxon>
        <taxon>Elephantidae</taxon>
        <taxon>Loxodonta</taxon>
    </lineage>
</organism>
<accession>G3UGU4</accession>
<comment type="similarity">
    <text evidence="10">Belongs to the G-protein coupled receptor 1 family.</text>
</comment>
<dbReference type="STRING" id="9785.ENSLAFP00000027052"/>
<dbReference type="InterPro" id="IPR000276">
    <property type="entry name" value="GPCR_Rhodpsn"/>
</dbReference>
<sequence length="309" mass="35057">MQQNKSVTEFILLGLTQDPLRQKVVFIIFLIFYTETVVGNLLIIVTIKFSRSLGSPMYFFLFYLSIADTCFSTSIAPRLIVDTLSAKKIISYNECMMQVFALHLFGCMEIFVLTLMAVDRYVAICKPLHYPTIMRRQVCIILIILAWTGSFIHSIAQIALALKLPFCGPNLIDHYCCDLQPLLNLACMDTYMINLLLVSNSGAICSSSFLLLMISYFVILHSLRNHSAEGRKKAFSTCTSHIIVVILFFGPCIFIYTRPPTTFPMDKVVAVFYTIGTPFLNPLIYTLRNAEVKNAMRKLWSIKITSESK</sequence>
<dbReference type="GeneTree" id="ENSGT00940000156137"/>
<dbReference type="InterPro" id="IPR017452">
    <property type="entry name" value="GPCR_Rhodpsn_7TM"/>
</dbReference>